<dbReference type="Proteomes" id="UP000769157">
    <property type="component" value="Unassembled WGS sequence"/>
</dbReference>
<keyword evidence="2" id="KW-1185">Reference proteome</keyword>
<evidence type="ECO:0000313" key="2">
    <source>
        <dbReference type="Proteomes" id="UP000769157"/>
    </source>
</evidence>
<name>A0A9P8PH10_9ASCO</name>
<sequence>MFVRQTRTLTLAYWNTLAKNGTTCDSNTAANFVLCSSVSLLISTMVAKMSNVSSKAFKLSFSSGAVSTSLLVMFSRLSAICTVWSSSKPLENSSVWKCSPRRYTLERSLETFRLPKICLTLSSCEKASMKGVEIVDKSYRNSKLVKVRLFDRFFSISVMTNLGIPLATILGKMSEWKTSVEISSERDPRHAMIFSMKSNNNLRCSPDTFSSLMWSSEFLALLKECSRTVHMSDLHKNTLKSYPSSIIRFLKRPNDSTTTSSLESCTSLVNIVRIRSLFRNSLRISGSVSQRVLMAPTAIDRSFVASDLSLSSNGAIFWKSLSSCGTFCFLWPANLALLDLFFSFAMIKKFLLMSTQNIGDIPILAIMLENGASLTFRSDS</sequence>
<comment type="caution">
    <text evidence="1">The sequence shown here is derived from an EMBL/GenBank/DDBJ whole genome shotgun (WGS) entry which is preliminary data.</text>
</comment>
<dbReference type="GeneID" id="70232791"/>
<dbReference type="EMBL" id="JAEUBE010000084">
    <property type="protein sequence ID" value="KAH3671112.1"/>
    <property type="molecule type" value="Genomic_DNA"/>
</dbReference>
<evidence type="ECO:0000313" key="1">
    <source>
        <dbReference type="EMBL" id="KAH3671112.1"/>
    </source>
</evidence>
<protein>
    <submittedName>
        <fullName evidence="1">Uncharacterized protein</fullName>
    </submittedName>
</protein>
<reference evidence="1" key="1">
    <citation type="journal article" date="2021" name="Open Biol.">
        <title>Shared evolutionary footprints suggest mitochondrial oxidative damage underlies multiple complex I losses in fungi.</title>
        <authorList>
            <person name="Schikora-Tamarit M.A."/>
            <person name="Marcet-Houben M."/>
            <person name="Nosek J."/>
            <person name="Gabaldon T."/>
        </authorList>
    </citation>
    <scope>NUCLEOTIDE SEQUENCE</scope>
    <source>
        <strain evidence="1">CBS6075</strain>
    </source>
</reference>
<dbReference type="AlphaFoldDB" id="A0A9P8PH10"/>
<organism evidence="1 2">
    <name type="scientific">Ogataea philodendri</name>
    <dbReference type="NCBI Taxonomy" id="1378263"/>
    <lineage>
        <taxon>Eukaryota</taxon>
        <taxon>Fungi</taxon>
        <taxon>Dikarya</taxon>
        <taxon>Ascomycota</taxon>
        <taxon>Saccharomycotina</taxon>
        <taxon>Pichiomycetes</taxon>
        <taxon>Pichiales</taxon>
        <taxon>Pichiaceae</taxon>
        <taxon>Ogataea</taxon>
    </lineage>
</organism>
<dbReference type="RefSeq" id="XP_046064480.1">
    <property type="nucleotide sequence ID" value="XM_046208960.1"/>
</dbReference>
<accession>A0A9P8PH10</accession>
<proteinExistence type="predicted"/>
<reference evidence="1" key="2">
    <citation type="submission" date="2021-01" db="EMBL/GenBank/DDBJ databases">
        <authorList>
            <person name="Schikora-Tamarit M.A."/>
        </authorList>
    </citation>
    <scope>NUCLEOTIDE SEQUENCE</scope>
    <source>
        <strain evidence="1">CBS6075</strain>
    </source>
</reference>
<gene>
    <name evidence="1" type="ORF">OGAPHI_000823</name>
</gene>